<protein>
    <recommendedName>
        <fullName evidence="3">Secreted protein</fullName>
    </recommendedName>
</protein>
<dbReference type="Proteomes" id="UP000815325">
    <property type="component" value="Unassembled WGS sequence"/>
</dbReference>
<keyword evidence="2" id="KW-1185">Reference proteome</keyword>
<sequence length="81" mass="8683">MHVVATPEMLTVSGVACPEDCLKGMCVCVCVPSASFVCLSAYVPQCICPKVLSPCLFIATTRASFFGTLQLVWDGNRTFAF</sequence>
<name>A0ABQ7GRU3_DUNSA</name>
<reference evidence="1" key="1">
    <citation type="submission" date="2017-08" db="EMBL/GenBank/DDBJ databases">
        <authorList>
            <person name="Polle J.E."/>
            <person name="Barry K."/>
            <person name="Cushman J."/>
            <person name="Schmutz J."/>
            <person name="Tran D."/>
            <person name="Hathwaick L.T."/>
            <person name="Yim W.C."/>
            <person name="Jenkins J."/>
            <person name="Mckie-Krisberg Z.M."/>
            <person name="Prochnik S."/>
            <person name="Lindquist E."/>
            <person name="Dockter R.B."/>
            <person name="Adam C."/>
            <person name="Molina H."/>
            <person name="Bunkerborg J."/>
            <person name="Jin E."/>
            <person name="Buchheim M."/>
            <person name="Magnuson J."/>
        </authorList>
    </citation>
    <scope>NUCLEOTIDE SEQUENCE</scope>
    <source>
        <strain evidence="1">CCAP 19/18</strain>
    </source>
</reference>
<evidence type="ECO:0000313" key="1">
    <source>
        <dbReference type="EMBL" id="KAF5837329.1"/>
    </source>
</evidence>
<proteinExistence type="predicted"/>
<dbReference type="EMBL" id="MU069620">
    <property type="protein sequence ID" value="KAF5837329.1"/>
    <property type="molecule type" value="Genomic_DNA"/>
</dbReference>
<evidence type="ECO:0008006" key="3">
    <source>
        <dbReference type="Google" id="ProtNLM"/>
    </source>
</evidence>
<organism evidence="1 2">
    <name type="scientific">Dunaliella salina</name>
    <name type="common">Green alga</name>
    <name type="synonym">Protococcus salinus</name>
    <dbReference type="NCBI Taxonomy" id="3046"/>
    <lineage>
        <taxon>Eukaryota</taxon>
        <taxon>Viridiplantae</taxon>
        <taxon>Chlorophyta</taxon>
        <taxon>core chlorophytes</taxon>
        <taxon>Chlorophyceae</taxon>
        <taxon>CS clade</taxon>
        <taxon>Chlamydomonadales</taxon>
        <taxon>Dunaliellaceae</taxon>
        <taxon>Dunaliella</taxon>
    </lineage>
</organism>
<gene>
    <name evidence="1" type="ORF">DUNSADRAFT_4537</name>
</gene>
<comment type="caution">
    <text evidence="1">The sequence shown here is derived from an EMBL/GenBank/DDBJ whole genome shotgun (WGS) entry which is preliminary data.</text>
</comment>
<evidence type="ECO:0000313" key="2">
    <source>
        <dbReference type="Proteomes" id="UP000815325"/>
    </source>
</evidence>
<accession>A0ABQ7GRU3</accession>